<organism evidence="1 2">
    <name type="scientific">Cryptomonas paramaecium</name>
    <dbReference type="NCBI Taxonomy" id="2898"/>
    <lineage>
        <taxon>Eukaryota</taxon>
        <taxon>Cryptophyceae</taxon>
        <taxon>Cryptomonadales</taxon>
        <taxon>Cryptomonadaceae</taxon>
        <taxon>Cryptomonas</taxon>
    </lineage>
</organism>
<keyword evidence="1" id="KW-0542">Nucleomorph</keyword>
<name>F2HHE7_9CRYP</name>
<proteinExistence type="predicted"/>
<evidence type="ECO:0000313" key="1">
    <source>
        <dbReference type="EMBL" id="AEA38743.1"/>
    </source>
</evidence>
<reference evidence="1 2" key="1">
    <citation type="journal article" date="2011" name="Genome Biol. Evol.">
        <title>Complete nucleomorph genome sequence of the nonphotosynthetic alga Cryptomonas paramecium reveals a core nucleomorph gene set.</title>
        <authorList>
            <person name="Tanifuji G."/>
            <person name="Onodera N.T."/>
            <person name="Wheeler T.J."/>
            <person name="Dlutek M."/>
            <person name="Donaher N."/>
            <person name="Archibald J.M."/>
        </authorList>
    </citation>
    <scope>NUCLEOTIDE SEQUENCE [LARGE SCALE GENOMIC DNA]</scope>
    <source>
        <strain evidence="1 2">CCAP977/2A</strain>
    </source>
</reference>
<dbReference type="Proteomes" id="UP000243423">
    <property type="component" value="Nucleomorph 1"/>
</dbReference>
<sequence length="301" mass="37186">MKYPVSLNKNERGFKFFRKIFYNIFFKLNFEKVKKRNFFIIDSNYKKITKKKHLSFEVFFIYRIYNIGIKIHPFIIKNKNKKNRNTNLDEILDLWAKLFMYFVLFKKEKKKIDLFSLFIKFYTNHKHKKKRVLRFSFNFMIKIFHISFEESANEIKFIFNIDFVKAIFLQNLILRNCWVVSNFSFGCFLEYCKNYVLACYNSMTKCKTFFKKHQIEYNSNGFFRYDKHEYDFFHIKKNTIGYNLNTIAGNLEIFSNKYKSKSNEYCLKWKKKNIFQSTFFYKTYNKGHFKKNAYVYKILFY</sequence>
<dbReference type="EMBL" id="CP002172">
    <property type="protein sequence ID" value="AEA38743.1"/>
    <property type="molecule type" value="Genomic_DNA"/>
</dbReference>
<dbReference type="GeneID" id="10446968"/>
<protein>
    <submittedName>
        <fullName evidence="1">Uncharacterized protein</fullName>
    </submittedName>
</protein>
<evidence type="ECO:0000313" key="2">
    <source>
        <dbReference type="Proteomes" id="UP000243423"/>
    </source>
</evidence>
<dbReference type="RefSeq" id="XP_003239641.1">
    <property type="nucleotide sequence ID" value="XM_003239593.1"/>
</dbReference>
<dbReference type="AlphaFoldDB" id="F2HHE7"/>
<accession>F2HHE7</accession>
<geneLocation type="nucleomorph" evidence="1"/>
<gene>
    <name evidence="1" type="ORF">CPARA_1gp085</name>
</gene>